<dbReference type="Proteomes" id="UP001527866">
    <property type="component" value="Unassembled WGS sequence"/>
</dbReference>
<keyword evidence="3" id="KW-1185">Reference proteome</keyword>
<proteinExistence type="predicted"/>
<evidence type="ECO:0000313" key="3">
    <source>
        <dbReference type="Proteomes" id="UP001527866"/>
    </source>
</evidence>
<dbReference type="PANTHER" id="PTHR48100">
    <property type="entry name" value="BROAD-SPECIFICITY PHOSPHATASE YOR283W-RELATED"/>
    <property type="match status" value="1"/>
</dbReference>
<name>A0ABT4U533_9ACTN</name>
<evidence type="ECO:0000256" key="1">
    <source>
        <dbReference type="SAM" id="MobiDB-lite"/>
    </source>
</evidence>
<sequence length="220" mass="23841">MTGGARILLARHGQSLWQLTPGSDGDSALTVLGHRQALLLGRWLAADPRVDGVRRLRVAAVHTSPLQRARQTAAYPAALLGLTPTVQEDLREAAFHVAAHLPPGPVPPPAGLRSAPVGGAPEDDDERRKAYDGFKEQAWSALTGLAVSAERARRRGNGGAVLAVTHSGLIKTVLRLAAGSDAICFRIYNTGLCALEWRRDRWHLVHLNLWDHLPPDLRTR</sequence>
<dbReference type="Gene3D" id="3.40.50.1240">
    <property type="entry name" value="Phosphoglycerate mutase-like"/>
    <property type="match status" value="1"/>
</dbReference>
<dbReference type="InterPro" id="IPR050275">
    <property type="entry name" value="PGM_Phosphatase"/>
</dbReference>
<dbReference type="InterPro" id="IPR013078">
    <property type="entry name" value="His_Pase_superF_clade-1"/>
</dbReference>
<dbReference type="InterPro" id="IPR029033">
    <property type="entry name" value="His_PPase_superfam"/>
</dbReference>
<dbReference type="SUPFAM" id="SSF53254">
    <property type="entry name" value="Phosphoglycerate mutase-like"/>
    <property type="match status" value="1"/>
</dbReference>
<dbReference type="CDD" id="cd07067">
    <property type="entry name" value="HP_PGM_like"/>
    <property type="match status" value="1"/>
</dbReference>
<organism evidence="2 3">
    <name type="scientific">Nocardiopsis endophytica</name>
    <dbReference type="NCBI Taxonomy" id="3018445"/>
    <lineage>
        <taxon>Bacteria</taxon>
        <taxon>Bacillati</taxon>
        <taxon>Actinomycetota</taxon>
        <taxon>Actinomycetes</taxon>
        <taxon>Streptosporangiales</taxon>
        <taxon>Nocardiopsidaceae</taxon>
        <taxon>Nocardiopsis</taxon>
    </lineage>
</organism>
<feature type="region of interest" description="Disordered" evidence="1">
    <location>
        <begin position="102"/>
        <end position="126"/>
    </location>
</feature>
<dbReference type="Pfam" id="PF00300">
    <property type="entry name" value="His_Phos_1"/>
    <property type="match status" value="1"/>
</dbReference>
<reference evidence="2 3" key="1">
    <citation type="submission" date="2023-01" db="EMBL/GenBank/DDBJ databases">
        <title>Draft genome sequence of Nocardiopsis sp. RSe5-2 isolated from halophytes.</title>
        <authorList>
            <person name="Duangmal K."/>
            <person name="Chantavorakit T."/>
        </authorList>
    </citation>
    <scope>NUCLEOTIDE SEQUENCE [LARGE SCALE GENOMIC DNA]</scope>
    <source>
        <strain evidence="2 3">RSe5-2</strain>
    </source>
</reference>
<dbReference type="RefSeq" id="WP_270686046.1">
    <property type="nucleotide sequence ID" value="NZ_JAQFWQ010000032.1"/>
</dbReference>
<dbReference type="SMART" id="SM00855">
    <property type="entry name" value="PGAM"/>
    <property type="match status" value="1"/>
</dbReference>
<gene>
    <name evidence="2" type="ORF">O4J56_13210</name>
</gene>
<accession>A0ABT4U533</accession>
<comment type="caution">
    <text evidence="2">The sequence shown here is derived from an EMBL/GenBank/DDBJ whole genome shotgun (WGS) entry which is preliminary data.</text>
</comment>
<dbReference type="EMBL" id="JAQFWQ010000032">
    <property type="protein sequence ID" value="MDA2811594.1"/>
    <property type="molecule type" value="Genomic_DNA"/>
</dbReference>
<evidence type="ECO:0000313" key="2">
    <source>
        <dbReference type="EMBL" id="MDA2811594.1"/>
    </source>
</evidence>
<protein>
    <submittedName>
        <fullName evidence="2">Histidine phosphatase family protein</fullName>
    </submittedName>
</protein>